<sequence length="242" mass="27421">MRTGSAQDFSRRSQAPELMDGESDYETFRGCLTDLARVNRMTLAYRPTLAFLDALHRKDLFPKDRPLHVLDVGYGHGDMLRAVAEWAHRHKVAVTLTGIDLNPWSAKAATEATPAGIPVTWETGDVFALQPAEPIDISLSALVAHHFSDEMLVRFLRWQDETARIGWFVNDLHRHPVPYHVFRQASRLLRLHPFVQHDGPVSIARGFVRKDWQNSLAAAGVEGADIGWWVPFRLCVSRVKPR</sequence>
<dbReference type="RefSeq" id="WP_139616110.1">
    <property type="nucleotide sequence ID" value="NZ_CP040763.1"/>
</dbReference>
<dbReference type="InterPro" id="IPR029063">
    <property type="entry name" value="SAM-dependent_MTases_sf"/>
</dbReference>
<dbReference type="GO" id="GO:0032259">
    <property type="term" value="P:methylation"/>
    <property type="evidence" value="ECO:0007669"/>
    <property type="project" value="UniProtKB-KW"/>
</dbReference>
<feature type="domain" description="Methyltransferase" evidence="2">
    <location>
        <begin position="69"/>
        <end position="157"/>
    </location>
</feature>
<accession>A0A4Y5SSR8</accession>
<keyword evidence="3" id="KW-0808">Transferase</keyword>
<name>A0A4Y5SSR8_9RHOB</name>
<dbReference type="InterPro" id="IPR041698">
    <property type="entry name" value="Methyltransf_25"/>
</dbReference>
<evidence type="ECO:0000313" key="4">
    <source>
        <dbReference type="Proteomes" id="UP000296374"/>
    </source>
</evidence>
<dbReference type="Pfam" id="PF13649">
    <property type="entry name" value="Methyltransf_25"/>
    <property type="match status" value="1"/>
</dbReference>
<dbReference type="AlphaFoldDB" id="A0A4Y5SSR8"/>
<dbReference type="Proteomes" id="UP000296374">
    <property type="component" value="Plasmid unnamed4"/>
</dbReference>
<keyword evidence="3" id="KW-0614">Plasmid</keyword>
<evidence type="ECO:0000256" key="1">
    <source>
        <dbReference type="SAM" id="MobiDB-lite"/>
    </source>
</evidence>
<protein>
    <submittedName>
        <fullName evidence="3">Methyltransferase domain-containing protein</fullName>
    </submittedName>
</protein>
<dbReference type="EMBL" id="CP040763">
    <property type="protein sequence ID" value="QDA36359.1"/>
    <property type="molecule type" value="Genomic_DNA"/>
</dbReference>
<organism evidence="3 4">
    <name type="scientific">Paracoccus liaowanqingii</name>
    <dbReference type="NCBI Taxonomy" id="2560053"/>
    <lineage>
        <taxon>Bacteria</taxon>
        <taxon>Pseudomonadati</taxon>
        <taxon>Pseudomonadota</taxon>
        <taxon>Alphaproteobacteria</taxon>
        <taxon>Rhodobacterales</taxon>
        <taxon>Paracoccaceae</taxon>
        <taxon>Paracoccus</taxon>
    </lineage>
</organism>
<reference evidence="4" key="1">
    <citation type="submission" date="2019-05" db="EMBL/GenBank/DDBJ databases">
        <title>Tamlana fucoidanivorans sp. nov., isolated from the surface of algae collected from Fujian province in China.</title>
        <authorList>
            <person name="Li J."/>
        </authorList>
    </citation>
    <scope>NUCLEOTIDE SEQUENCE [LARGE SCALE GENOMIC DNA]</scope>
    <source>
        <strain evidence="4">2251</strain>
        <plasmid evidence="4">unnamed4</plasmid>
    </source>
</reference>
<feature type="region of interest" description="Disordered" evidence="1">
    <location>
        <begin position="1"/>
        <end position="21"/>
    </location>
</feature>
<evidence type="ECO:0000259" key="2">
    <source>
        <dbReference type="Pfam" id="PF13649"/>
    </source>
</evidence>
<dbReference type="SUPFAM" id="SSF53335">
    <property type="entry name" value="S-adenosyl-L-methionine-dependent methyltransferases"/>
    <property type="match status" value="1"/>
</dbReference>
<dbReference type="KEGG" id="plia:E4191_19780"/>
<proteinExistence type="predicted"/>
<keyword evidence="3" id="KW-0489">Methyltransferase</keyword>
<evidence type="ECO:0000313" key="3">
    <source>
        <dbReference type="EMBL" id="QDA36359.1"/>
    </source>
</evidence>
<dbReference type="GO" id="GO:0008168">
    <property type="term" value="F:methyltransferase activity"/>
    <property type="evidence" value="ECO:0007669"/>
    <property type="project" value="UniProtKB-KW"/>
</dbReference>
<geneLocation type="plasmid" evidence="3 4">
    <name>unnamed4</name>
</geneLocation>
<dbReference type="Gene3D" id="3.40.50.150">
    <property type="entry name" value="Vaccinia Virus protein VP39"/>
    <property type="match status" value="1"/>
</dbReference>
<gene>
    <name evidence="3" type="ORF">E4191_19780</name>
</gene>